<dbReference type="InterPro" id="IPR011053">
    <property type="entry name" value="Single_hybrid_motif"/>
</dbReference>
<dbReference type="Gene3D" id="2.40.50.100">
    <property type="match status" value="1"/>
</dbReference>
<name>A0A0R1F3R8_9LACO</name>
<keyword evidence="1" id="KW-0092">Biotin</keyword>
<feature type="domain" description="Lipoyl-binding" evidence="2">
    <location>
        <begin position="54"/>
        <end position="129"/>
    </location>
</feature>
<accession>A0A0R1F3R8</accession>
<dbReference type="Proteomes" id="UP000051181">
    <property type="component" value="Unassembled WGS sequence"/>
</dbReference>
<evidence type="ECO:0000256" key="1">
    <source>
        <dbReference type="ARBA" id="ARBA00023267"/>
    </source>
</evidence>
<proteinExistence type="predicted"/>
<evidence type="ECO:0000313" key="3">
    <source>
        <dbReference type="EMBL" id="KRK16448.1"/>
    </source>
</evidence>
<dbReference type="SUPFAM" id="SSF51230">
    <property type="entry name" value="Single hybrid motif"/>
    <property type="match status" value="1"/>
</dbReference>
<sequence length="132" mass="14226">MDAKKVADLLAVLAKSEFAEIELKDADLYLHVKRDAAPQVSPTVTTKSEPVAKGKTVNSPMVGIVHLLDDTKQPFVKLGQRVDTETTLAQIESMKLFNDIKSPVTGTVTAINVSDGQGVEFATPLFEISEAD</sequence>
<dbReference type="InterPro" id="IPR000089">
    <property type="entry name" value="Biotin_lipoyl"/>
</dbReference>
<dbReference type="PATRIC" id="fig|913848.6.peg.1307"/>
<evidence type="ECO:0000313" key="4">
    <source>
        <dbReference type="Proteomes" id="UP000051181"/>
    </source>
</evidence>
<dbReference type="EMBL" id="AZCN01000032">
    <property type="protein sequence ID" value="KRK16448.1"/>
    <property type="molecule type" value="Genomic_DNA"/>
</dbReference>
<protein>
    <submittedName>
        <fullName evidence="3">Acetyl-CoA carboxylase, biotin carboxyl carrier protein</fullName>
    </submittedName>
</protein>
<dbReference type="InterPro" id="IPR050709">
    <property type="entry name" value="Biotin_Carboxyl_Carrier/Decarb"/>
</dbReference>
<dbReference type="GeneID" id="65916660"/>
<evidence type="ECO:0000259" key="2">
    <source>
        <dbReference type="PROSITE" id="PS50968"/>
    </source>
</evidence>
<reference evidence="3 4" key="1">
    <citation type="journal article" date="2015" name="Genome Announc.">
        <title>Expanding the biotechnology potential of lactobacilli through comparative genomics of 213 strains and associated genera.</title>
        <authorList>
            <person name="Sun Z."/>
            <person name="Harris H.M."/>
            <person name="McCann A."/>
            <person name="Guo C."/>
            <person name="Argimon S."/>
            <person name="Zhang W."/>
            <person name="Yang X."/>
            <person name="Jeffery I.B."/>
            <person name="Cooney J.C."/>
            <person name="Kagawa T.F."/>
            <person name="Liu W."/>
            <person name="Song Y."/>
            <person name="Salvetti E."/>
            <person name="Wrobel A."/>
            <person name="Rasinkangas P."/>
            <person name="Parkhill J."/>
            <person name="Rea M.C."/>
            <person name="O'Sullivan O."/>
            <person name="Ritari J."/>
            <person name="Douillard F.P."/>
            <person name="Paul Ross R."/>
            <person name="Yang R."/>
            <person name="Briner A.E."/>
            <person name="Felis G.E."/>
            <person name="de Vos W.M."/>
            <person name="Barrangou R."/>
            <person name="Klaenhammer T.R."/>
            <person name="Caufield P.W."/>
            <person name="Cui Y."/>
            <person name="Zhang H."/>
            <person name="O'Toole P.W."/>
        </authorList>
    </citation>
    <scope>NUCLEOTIDE SEQUENCE [LARGE SCALE GENOMIC DNA]</scope>
    <source>
        <strain evidence="3 4">DSM 20001</strain>
    </source>
</reference>
<dbReference type="CDD" id="cd06850">
    <property type="entry name" value="biotinyl_domain"/>
    <property type="match status" value="1"/>
</dbReference>
<dbReference type="Pfam" id="PF00364">
    <property type="entry name" value="Biotin_lipoyl"/>
    <property type="match status" value="1"/>
</dbReference>
<dbReference type="PANTHER" id="PTHR45266:SF3">
    <property type="entry name" value="OXALOACETATE DECARBOXYLASE ALPHA CHAIN"/>
    <property type="match status" value="1"/>
</dbReference>
<comment type="caution">
    <text evidence="3">The sequence shown here is derived from an EMBL/GenBank/DDBJ whole genome shotgun (WGS) entry which is preliminary data.</text>
</comment>
<organism evidence="3 4">
    <name type="scientific">Loigolactobacillus coryniformis subsp. coryniformis KCTC 3167 = DSM 20001</name>
    <dbReference type="NCBI Taxonomy" id="913848"/>
    <lineage>
        <taxon>Bacteria</taxon>
        <taxon>Bacillati</taxon>
        <taxon>Bacillota</taxon>
        <taxon>Bacilli</taxon>
        <taxon>Lactobacillales</taxon>
        <taxon>Lactobacillaceae</taxon>
        <taxon>Loigolactobacillus</taxon>
    </lineage>
</organism>
<gene>
    <name evidence="3" type="ORF">FD22_GL001269</name>
</gene>
<dbReference type="eggNOG" id="COG0511">
    <property type="taxonomic scope" value="Bacteria"/>
</dbReference>
<dbReference type="RefSeq" id="WP_010009466.1">
    <property type="nucleotide sequence ID" value="NZ_AZCN01000032.1"/>
</dbReference>
<dbReference type="AlphaFoldDB" id="A0A0R1F3R8"/>
<dbReference type="PANTHER" id="PTHR45266">
    <property type="entry name" value="OXALOACETATE DECARBOXYLASE ALPHA CHAIN"/>
    <property type="match status" value="1"/>
</dbReference>
<dbReference type="PROSITE" id="PS50968">
    <property type="entry name" value="BIOTINYL_LIPOYL"/>
    <property type="match status" value="1"/>
</dbReference>